<name>A0A4Y9XRL0_9APHY</name>
<gene>
    <name evidence="1" type="ORF">EVJ58_g9849</name>
</gene>
<reference evidence="1 2" key="1">
    <citation type="submission" date="2019-01" db="EMBL/GenBank/DDBJ databases">
        <title>Genome sequencing of the rare red list fungi Fomitopsis rosea.</title>
        <authorList>
            <person name="Buettner E."/>
            <person name="Kellner H."/>
        </authorList>
    </citation>
    <scope>NUCLEOTIDE SEQUENCE [LARGE SCALE GENOMIC DNA]</scope>
    <source>
        <strain evidence="1 2">DSM 105464</strain>
    </source>
</reference>
<accession>A0A4Y9XRL0</accession>
<evidence type="ECO:0000313" key="1">
    <source>
        <dbReference type="EMBL" id="TFY52726.1"/>
    </source>
</evidence>
<dbReference type="Proteomes" id="UP000298390">
    <property type="component" value="Unassembled WGS sequence"/>
</dbReference>
<sequence length="50" mass="5709">MCLNNWSTLGFIKDEDVSSVTREDPTKDAPEDVEDVWGFGEPRNDSIFFV</sequence>
<dbReference type="EMBL" id="SEKV01000928">
    <property type="protein sequence ID" value="TFY52726.1"/>
    <property type="molecule type" value="Genomic_DNA"/>
</dbReference>
<comment type="caution">
    <text evidence="1">The sequence shown here is derived from an EMBL/GenBank/DDBJ whole genome shotgun (WGS) entry which is preliminary data.</text>
</comment>
<evidence type="ECO:0000313" key="2">
    <source>
        <dbReference type="Proteomes" id="UP000298390"/>
    </source>
</evidence>
<dbReference type="AlphaFoldDB" id="A0A4Y9XRL0"/>
<proteinExistence type="predicted"/>
<protein>
    <submittedName>
        <fullName evidence="1">Uncharacterized protein</fullName>
    </submittedName>
</protein>
<organism evidence="1 2">
    <name type="scientific">Rhodofomes roseus</name>
    <dbReference type="NCBI Taxonomy" id="34475"/>
    <lineage>
        <taxon>Eukaryota</taxon>
        <taxon>Fungi</taxon>
        <taxon>Dikarya</taxon>
        <taxon>Basidiomycota</taxon>
        <taxon>Agaricomycotina</taxon>
        <taxon>Agaricomycetes</taxon>
        <taxon>Polyporales</taxon>
        <taxon>Rhodofomes</taxon>
    </lineage>
</organism>